<feature type="compositionally biased region" description="Pro residues" evidence="1">
    <location>
        <begin position="550"/>
        <end position="561"/>
    </location>
</feature>
<feature type="compositionally biased region" description="Low complexity" evidence="1">
    <location>
        <begin position="115"/>
        <end position="138"/>
    </location>
</feature>
<evidence type="ECO:0000256" key="1">
    <source>
        <dbReference type="SAM" id="MobiDB-lite"/>
    </source>
</evidence>
<feature type="compositionally biased region" description="Pro residues" evidence="1">
    <location>
        <begin position="528"/>
        <end position="538"/>
    </location>
</feature>
<reference evidence="3" key="2">
    <citation type="submission" date="2025-08" db="UniProtKB">
        <authorList>
            <consortium name="Ensembl"/>
        </authorList>
    </citation>
    <scope>IDENTIFICATION</scope>
</reference>
<feature type="compositionally biased region" description="Polar residues" evidence="1">
    <location>
        <begin position="1117"/>
        <end position="1139"/>
    </location>
</feature>
<feature type="compositionally biased region" description="Polar residues" evidence="1">
    <location>
        <begin position="86"/>
        <end position="107"/>
    </location>
</feature>
<name>A0A8U7NNJ9_CORMO</name>
<dbReference type="Gene3D" id="2.60.40.4100">
    <property type="entry name" value="Zona pellucida, ZP-C domain"/>
    <property type="match status" value="1"/>
</dbReference>
<feature type="compositionally biased region" description="Low complexity" evidence="1">
    <location>
        <begin position="1425"/>
        <end position="1473"/>
    </location>
</feature>
<feature type="region of interest" description="Disordered" evidence="1">
    <location>
        <begin position="1542"/>
        <end position="1571"/>
    </location>
</feature>
<feature type="compositionally biased region" description="Low complexity" evidence="1">
    <location>
        <begin position="479"/>
        <end position="491"/>
    </location>
</feature>
<feature type="compositionally biased region" description="Polar residues" evidence="1">
    <location>
        <begin position="141"/>
        <end position="150"/>
    </location>
</feature>
<dbReference type="OMA" id="FRSERHV"/>
<dbReference type="InterPro" id="IPR042235">
    <property type="entry name" value="ZP-C_dom"/>
</dbReference>
<proteinExistence type="predicted"/>
<keyword evidence="2" id="KW-0472">Membrane</keyword>
<feature type="compositionally biased region" description="Low complexity" evidence="1">
    <location>
        <begin position="1327"/>
        <end position="1354"/>
    </location>
</feature>
<feature type="compositionally biased region" description="Polar residues" evidence="1">
    <location>
        <begin position="1068"/>
        <end position="1086"/>
    </location>
</feature>
<gene>
    <name evidence="3" type="primary">LOC116455581</name>
</gene>
<feature type="compositionally biased region" description="Polar residues" evidence="1">
    <location>
        <begin position="848"/>
        <end position="857"/>
    </location>
</feature>
<feature type="compositionally biased region" description="Low complexity" evidence="1">
    <location>
        <begin position="1242"/>
        <end position="1256"/>
    </location>
</feature>
<feature type="region of interest" description="Disordered" evidence="1">
    <location>
        <begin position="382"/>
        <end position="591"/>
    </location>
</feature>
<feature type="compositionally biased region" description="Polar residues" evidence="1">
    <location>
        <begin position="407"/>
        <end position="419"/>
    </location>
</feature>
<feature type="compositionally biased region" description="Polar residues" evidence="1">
    <location>
        <begin position="568"/>
        <end position="580"/>
    </location>
</feature>
<feature type="region of interest" description="Disordered" evidence="1">
    <location>
        <begin position="1054"/>
        <end position="1171"/>
    </location>
</feature>
<protein>
    <submittedName>
        <fullName evidence="3">Uncharacterized protein</fullName>
    </submittedName>
</protein>
<feature type="compositionally biased region" description="Basic and acidic residues" evidence="1">
    <location>
        <begin position="1355"/>
        <end position="1366"/>
    </location>
</feature>
<feature type="compositionally biased region" description="Low complexity" evidence="1">
    <location>
        <begin position="945"/>
        <end position="963"/>
    </location>
</feature>
<feature type="region of interest" description="Disordered" evidence="1">
    <location>
        <begin position="1"/>
        <end position="65"/>
    </location>
</feature>
<dbReference type="Gene3D" id="1.20.1480.30">
    <property type="entry name" value="Designed four-helix bundle protein"/>
    <property type="match status" value="2"/>
</dbReference>
<dbReference type="Proteomes" id="UP000694553">
    <property type="component" value="Unassembled WGS sequence"/>
</dbReference>
<feature type="region of interest" description="Disordered" evidence="1">
    <location>
        <begin position="81"/>
        <end position="317"/>
    </location>
</feature>
<feature type="compositionally biased region" description="Low complexity" evidence="1">
    <location>
        <begin position="1404"/>
        <end position="1417"/>
    </location>
</feature>
<feature type="region of interest" description="Disordered" evidence="1">
    <location>
        <begin position="1212"/>
        <end position="1256"/>
    </location>
</feature>
<dbReference type="Ensembl" id="ENSCMUT00000033877.1">
    <property type="protein sequence ID" value="ENSCMUP00000035121.1"/>
    <property type="gene ID" value="ENSCMUG00000017164.1"/>
</dbReference>
<feature type="compositionally biased region" description="Polar residues" evidence="1">
    <location>
        <begin position="728"/>
        <end position="746"/>
    </location>
</feature>
<evidence type="ECO:0000313" key="4">
    <source>
        <dbReference type="Proteomes" id="UP000694553"/>
    </source>
</evidence>
<feature type="compositionally biased region" description="Polar residues" evidence="1">
    <location>
        <begin position="260"/>
        <end position="298"/>
    </location>
</feature>
<feature type="compositionally biased region" description="Low complexity" evidence="1">
    <location>
        <begin position="1148"/>
        <end position="1168"/>
    </location>
</feature>
<keyword evidence="4" id="KW-1185">Reference proteome</keyword>
<feature type="region of interest" description="Disordered" evidence="1">
    <location>
        <begin position="1397"/>
        <end position="1513"/>
    </location>
</feature>
<evidence type="ECO:0000313" key="3">
    <source>
        <dbReference type="Ensembl" id="ENSCMUP00000035121.1"/>
    </source>
</evidence>
<feature type="transmembrane region" description="Helical" evidence="2">
    <location>
        <begin position="1813"/>
        <end position="1837"/>
    </location>
</feature>
<feature type="region of interest" description="Disordered" evidence="1">
    <location>
        <begin position="728"/>
        <end position="781"/>
    </location>
</feature>
<feature type="compositionally biased region" description="Low complexity" evidence="1">
    <location>
        <begin position="1291"/>
        <end position="1319"/>
    </location>
</feature>
<feature type="region of interest" description="Disordered" evidence="1">
    <location>
        <begin position="1291"/>
        <end position="1366"/>
    </location>
</feature>
<keyword evidence="2" id="KW-1133">Transmembrane helix</keyword>
<keyword evidence="2" id="KW-0812">Transmembrane</keyword>
<feature type="region of interest" description="Disordered" evidence="1">
    <location>
        <begin position="834"/>
        <end position="998"/>
    </location>
</feature>
<accession>A0A8U7NNJ9</accession>
<evidence type="ECO:0000256" key="2">
    <source>
        <dbReference type="SAM" id="Phobius"/>
    </source>
</evidence>
<feature type="compositionally biased region" description="Polar residues" evidence="1">
    <location>
        <begin position="236"/>
        <end position="248"/>
    </location>
</feature>
<reference evidence="3" key="3">
    <citation type="submission" date="2025-09" db="UniProtKB">
        <authorList>
            <consortium name="Ensembl"/>
        </authorList>
    </citation>
    <scope>IDENTIFICATION</scope>
</reference>
<organism evidence="3 4">
    <name type="scientific">Corvus moneduloides</name>
    <name type="common">New Caledonian crow</name>
    <dbReference type="NCBI Taxonomy" id="1196302"/>
    <lineage>
        <taxon>Eukaryota</taxon>
        <taxon>Metazoa</taxon>
        <taxon>Chordata</taxon>
        <taxon>Craniata</taxon>
        <taxon>Vertebrata</taxon>
        <taxon>Euteleostomi</taxon>
        <taxon>Archelosauria</taxon>
        <taxon>Archosauria</taxon>
        <taxon>Dinosauria</taxon>
        <taxon>Saurischia</taxon>
        <taxon>Theropoda</taxon>
        <taxon>Coelurosauria</taxon>
        <taxon>Aves</taxon>
        <taxon>Neognathae</taxon>
        <taxon>Neoaves</taxon>
        <taxon>Telluraves</taxon>
        <taxon>Australaves</taxon>
        <taxon>Passeriformes</taxon>
        <taxon>Corvoidea</taxon>
        <taxon>Corvidae</taxon>
        <taxon>Corvus</taxon>
    </lineage>
</organism>
<feature type="compositionally biased region" description="Polar residues" evidence="1">
    <location>
        <begin position="1095"/>
        <end position="1109"/>
    </location>
</feature>
<sequence>MLGLSFAGAAQPGPQHSPVPVTEGDWDEVTLHFQSPGADPTSGRASDSMSHTGRAANRTALLPGAVPGKLGRAEALHTAAVKPQDGHTSPGQLRHGSTQGSQATTALALQREPESSPGAGLSPPSSSSGLPQPFPSGGTNQGSPQVTALSSPPVIKQREVPSPTTSLLTPTLDFHPPRREMAASPFPPRAGISLGRAGEGWLPTGTPPSGKRPKDTNPPAQPDPTAGLTPAHPRKTQSLGAGVTTSAIPPQPAPGDLGSVYSTTTQARPAQASPLLSLQQATTGNKGRNSTSAVTNGSGHPAQLPAPHTLPPGRVNSSSFLMEAPAAEEFLPSPFQVGTTDGQQPLSLHRALSCTKHVPPETNRSSQETAALALQRDAAPWAVTGRPGKSPSPERPQPSLSSSSSSQLWISTLKPSTTAKELKEATSPLSPGMPTFGNADLQPWDSVPAGLQPPGAFAPPRAGMQPMGLPSPAGRDLHTPTTSSTAPGSGSRLQGASAPPVPQGASAGMLQVSTEHDSRRRSKTGSPPLSPAASPVPSPSGAHGHRDQAVPPPSPTKPGAPAPILLSSRAQGSHPSSTTAHPGPGVPSEVPAPLAQALVHQFRMSLDAAARNLGTVRGDPLTLLPSSPLLSFVLKSTDGMICLQPMQDSPLPTEFPNASVEGLVSIQQILAASNSSALDLANLQHLSPSSLVLVRPVFVLLPSDRAHSQVLPSPQSDHRVAHLATNVGTTGSSQDIPVKTSSSYPSGKSVGPETALSTVSKQEAERAKVTSEPVPVDPNPTALRGLSPAVTSAPGHVLDPRTSPTAQTMPRLPEEMQIPAPHPQQATGIALLPLSAEPGTSPLPPELVSTQSPQSSPKVVFTTGRPQSSSAAPFLPAKGLRGSPEPASSTRAAGQGQHGQGGSVPTPSSAHAPCTGCLTPSSPPRVFPSTKTLQSRPQRLPGTKLLPSPVVPSTSSASSVLPAGNEHSDSREGSSTARSGVPVPATAPQTPITAGKPGLTQRLELELTSTVPQPFITTQRPTLAPEQTLLSTEVQRKTPVSGRVLAVVSHAGMSASSSAPSPAPAGLFSQTSTGQSTRPAETSTSAGERGAGKSLGTSMSPSAVFNTRTPQPPSAAPGNNSSLALTPAQPSVSTGSVTALQGHPKPTQGTAQAAAAAAAETPLPAAEGDGVAASLEGKERLHLPTPALQPAPDGVLSSSGVLSAALGKGEEAARGEAVPSRQLPTQAPVSAAHPASPRLPLEEVSPPLEELSPPLEELSHPLEELSHPLEEVSHPLEELSHPLEVLSPPLEEVSPPLEEVSPPLEELSPPLEEVSPPLEEVSHPLEEVSPPLEEVSPPLEELSPPLEEVSPPLEEVSHPLEEVSHPLEELSHPLEEVSHPLEELSHPLEELSHPLEEVSHPLEEVSPPLEEVSPPLEEVSHPLEELSPPLEEVSPPLEELSPPLEELSPPLEEVSPPLEELSPPLEELSPPLEEVSHPLEEVSPPLEDAAMEQDSAHSSPGTAAGPPTPRAVSVPANRLVNQGTHQPAVNDPELLPARDLIQVPPAPESPSNSPGNLAALTLPGDPWLDAAGTDSAQELLLSTEGAEEGGTTREVTDGAAEGLGTAVTLEPGALGSDSHQRRGLHSDVTVLDGLAIVSDSCGSRNHSVQLSLSPAGATAPEIPGSEPSQDTFLALVALQSNSSQALLQIHSCCVTPSASPGAAGAQCCLFHRLPWECRHVQLLQGSGSRAASFSIQLFQMLNHSVAYLHCELRVCLPGQPGCEQDCLESVEPLPQPSDRTSYGNLHNLVSLGPVWKMNNRFLYKPVEGAGPAMLLPTLLGSLTGFAVLGSAFMGLWLHHRQKAKPSRYPPFGEFHGL</sequence>
<feature type="compositionally biased region" description="Low complexity" evidence="1">
    <location>
        <begin position="397"/>
        <end position="406"/>
    </location>
</feature>
<reference evidence="4" key="1">
    <citation type="submission" date="2019-10" db="EMBL/GenBank/DDBJ databases">
        <title>Corvus moneduloides (New Caledonian crow) genome, bCorMon1, primary haplotype.</title>
        <authorList>
            <person name="Rutz C."/>
            <person name="Fungtammasan C."/>
            <person name="Mountcastle J."/>
            <person name="Formenti G."/>
            <person name="Chow W."/>
            <person name="Howe K."/>
            <person name="Steele M.P."/>
            <person name="Fernandes J."/>
            <person name="Gilbert M.T.P."/>
            <person name="Fedrigo O."/>
            <person name="Jarvis E.D."/>
            <person name="Gemmell N."/>
        </authorList>
    </citation>
    <scope>NUCLEOTIDE SEQUENCE [LARGE SCALE GENOMIC DNA]</scope>
</reference>
<dbReference type="SUPFAM" id="SSF58104">
    <property type="entry name" value="Methyl-accepting chemotaxis protein (MCP) signaling domain"/>
    <property type="match status" value="1"/>
</dbReference>
<feature type="compositionally biased region" description="Low complexity" evidence="1">
    <location>
        <begin position="161"/>
        <end position="172"/>
    </location>
</feature>